<sequence length="66" mass="7464">MLLLAVRIGRNDHCGVFIISLMYRPLNFDPIYNTTCVIMAFLLGNGCNIDKIRVLFPGMAFTSPRE</sequence>
<protein>
    <submittedName>
        <fullName evidence="1">Uncharacterized protein</fullName>
    </submittedName>
</protein>
<dbReference type="AlphaFoldDB" id="A0A4S8LFL0"/>
<gene>
    <name evidence="1" type="ORF">K435DRAFT_335101</name>
</gene>
<accession>A0A4S8LFL0</accession>
<reference evidence="1 2" key="1">
    <citation type="journal article" date="2019" name="Nat. Ecol. Evol.">
        <title>Megaphylogeny resolves global patterns of mushroom evolution.</title>
        <authorList>
            <person name="Varga T."/>
            <person name="Krizsan K."/>
            <person name="Foldi C."/>
            <person name="Dima B."/>
            <person name="Sanchez-Garcia M."/>
            <person name="Sanchez-Ramirez S."/>
            <person name="Szollosi G.J."/>
            <person name="Szarkandi J.G."/>
            <person name="Papp V."/>
            <person name="Albert L."/>
            <person name="Andreopoulos W."/>
            <person name="Angelini C."/>
            <person name="Antonin V."/>
            <person name="Barry K.W."/>
            <person name="Bougher N.L."/>
            <person name="Buchanan P."/>
            <person name="Buyck B."/>
            <person name="Bense V."/>
            <person name="Catcheside P."/>
            <person name="Chovatia M."/>
            <person name="Cooper J."/>
            <person name="Damon W."/>
            <person name="Desjardin D."/>
            <person name="Finy P."/>
            <person name="Geml J."/>
            <person name="Haridas S."/>
            <person name="Hughes K."/>
            <person name="Justo A."/>
            <person name="Karasinski D."/>
            <person name="Kautmanova I."/>
            <person name="Kiss B."/>
            <person name="Kocsube S."/>
            <person name="Kotiranta H."/>
            <person name="LaButti K.M."/>
            <person name="Lechner B.E."/>
            <person name="Liimatainen K."/>
            <person name="Lipzen A."/>
            <person name="Lukacs Z."/>
            <person name="Mihaltcheva S."/>
            <person name="Morgado L.N."/>
            <person name="Niskanen T."/>
            <person name="Noordeloos M.E."/>
            <person name="Ohm R.A."/>
            <person name="Ortiz-Santana B."/>
            <person name="Ovrebo C."/>
            <person name="Racz N."/>
            <person name="Riley R."/>
            <person name="Savchenko A."/>
            <person name="Shiryaev A."/>
            <person name="Soop K."/>
            <person name="Spirin V."/>
            <person name="Szebenyi C."/>
            <person name="Tomsovsky M."/>
            <person name="Tulloss R.E."/>
            <person name="Uehling J."/>
            <person name="Grigoriev I.V."/>
            <person name="Vagvolgyi C."/>
            <person name="Papp T."/>
            <person name="Martin F.M."/>
            <person name="Miettinen O."/>
            <person name="Hibbett D.S."/>
            <person name="Nagy L.G."/>
        </authorList>
    </citation>
    <scope>NUCLEOTIDE SEQUENCE [LARGE SCALE GENOMIC DNA]</scope>
    <source>
        <strain evidence="1 2">CBS 962.96</strain>
    </source>
</reference>
<dbReference type="EMBL" id="ML179436">
    <property type="protein sequence ID" value="THU87749.1"/>
    <property type="molecule type" value="Genomic_DNA"/>
</dbReference>
<name>A0A4S8LFL0_DENBC</name>
<dbReference type="Proteomes" id="UP000297245">
    <property type="component" value="Unassembled WGS sequence"/>
</dbReference>
<evidence type="ECO:0000313" key="1">
    <source>
        <dbReference type="EMBL" id="THU87749.1"/>
    </source>
</evidence>
<organism evidence="1 2">
    <name type="scientific">Dendrothele bispora (strain CBS 962.96)</name>
    <dbReference type="NCBI Taxonomy" id="1314807"/>
    <lineage>
        <taxon>Eukaryota</taxon>
        <taxon>Fungi</taxon>
        <taxon>Dikarya</taxon>
        <taxon>Basidiomycota</taxon>
        <taxon>Agaricomycotina</taxon>
        <taxon>Agaricomycetes</taxon>
        <taxon>Agaricomycetidae</taxon>
        <taxon>Agaricales</taxon>
        <taxon>Agaricales incertae sedis</taxon>
        <taxon>Dendrothele</taxon>
    </lineage>
</organism>
<evidence type="ECO:0000313" key="2">
    <source>
        <dbReference type="Proteomes" id="UP000297245"/>
    </source>
</evidence>
<keyword evidence="2" id="KW-1185">Reference proteome</keyword>
<proteinExistence type="predicted"/>